<gene>
    <name evidence="2" type="ORF">B0H17DRAFT_1144287</name>
</gene>
<organism evidence="2 3">
    <name type="scientific">Mycena rosella</name>
    <name type="common">Pink bonnet</name>
    <name type="synonym">Agaricus rosellus</name>
    <dbReference type="NCBI Taxonomy" id="1033263"/>
    <lineage>
        <taxon>Eukaryota</taxon>
        <taxon>Fungi</taxon>
        <taxon>Dikarya</taxon>
        <taxon>Basidiomycota</taxon>
        <taxon>Agaricomycotina</taxon>
        <taxon>Agaricomycetes</taxon>
        <taxon>Agaricomycetidae</taxon>
        <taxon>Agaricales</taxon>
        <taxon>Marasmiineae</taxon>
        <taxon>Mycenaceae</taxon>
        <taxon>Mycena</taxon>
    </lineage>
</organism>
<keyword evidence="3" id="KW-1185">Reference proteome</keyword>
<evidence type="ECO:0000313" key="2">
    <source>
        <dbReference type="EMBL" id="KAJ7662500.1"/>
    </source>
</evidence>
<name>A0AAD7G3K6_MYCRO</name>
<reference evidence="2" key="1">
    <citation type="submission" date="2023-03" db="EMBL/GenBank/DDBJ databases">
        <title>Massive genome expansion in bonnet fungi (Mycena s.s.) driven by repeated elements and novel gene families across ecological guilds.</title>
        <authorList>
            <consortium name="Lawrence Berkeley National Laboratory"/>
            <person name="Harder C.B."/>
            <person name="Miyauchi S."/>
            <person name="Viragh M."/>
            <person name="Kuo A."/>
            <person name="Thoen E."/>
            <person name="Andreopoulos B."/>
            <person name="Lu D."/>
            <person name="Skrede I."/>
            <person name="Drula E."/>
            <person name="Henrissat B."/>
            <person name="Morin E."/>
            <person name="Kohler A."/>
            <person name="Barry K."/>
            <person name="LaButti K."/>
            <person name="Morin E."/>
            <person name="Salamov A."/>
            <person name="Lipzen A."/>
            <person name="Mereny Z."/>
            <person name="Hegedus B."/>
            <person name="Baldrian P."/>
            <person name="Stursova M."/>
            <person name="Weitz H."/>
            <person name="Taylor A."/>
            <person name="Grigoriev I.V."/>
            <person name="Nagy L.G."/>
            <person name="Martin F."/>
            <person name="Kauserud H."/>
        </authorList>
    </citation>
    <scope>NUCLEOTIDE SEQUENCE</scope>
    <source>
        <strain evidence="2">CBHHK067</strain>
    </source>
</reference>
<accession>A0AAD7G3K6</accession>
<protein>
    <submittedName>
        <fullName evidence="2">Uncharacterized protein</fullName>
    </submittedName>
</protein>
<proteinExistence type="predicted"/>
<evidence type="ECO:0000256" key="1">
    <source>
        <dbReference type="SAM" id="MobiDB-lite"/>
    </source>
</evidence>
<dbReference type="Proteomes" id="UP001221757">
    <property type="component" value="Unassembled WGS sequence"/>
</dbReference>
<feature type="region of interest" description="Disordered" evidence="1">
    <location>
        <begin position="114"/>
        <end position="164"/>
    </location>
</feature>
<dbReference type="EMBL" id="JARKIE010000239">
    <property type="protein sequence ID" value="KAJ7662500.1"/>
    <property type="molecule type" value="Genomic_DNA"/>
</dbReference>
<dbReference type="AlphaFoldDB" id="A0AAD7G3K6"/>
<feature type="compositionally biased region" description="Acidic residues" evidence="1">
    <location>
        <begin position="152"/>
        <end position="161"/>
    </location>
</feature>
<sequence length="502" mass="54810">MGRKLLAQEVKAERRRVSPQICQEVRYINPISAILLMSGQECHRGVLAPADDTILKQMKTSALSSAAAYHERWAFHPTFPGGVLLTPRNRTTIRDDAQSTGLEAFKEKNSQKYLAKTQHATQPQPHPQILPKKLPKGKSNKRSPSPSHEGSDGDEGSEDEACVATPPTPRAVFFERVAQRCCPQGCGDQYCEGCQCICPVEGAPRWHTCNHAAPGPPSVNRLANSVAATVILNCANYPEMGHNELQNRAHDGSAPTPSCAALRLLVQSLLRHISSLPTALGDLLPDAANLEERAALADLKRLLANSEADNIAARVSALDVVRIVADREHAKVFTADGAHAKIFAACHCVVLHNFEGDSDPMTPHEDLEYTADLAVYEELNARHRAHQRLRWDERQELVSQLGDLAAQVPHSWAANIQRHISLSGIAHCACCRAPHPISDEPPLLPTPYVSDDENDPADCLTDSLTDGGDDYASNLLPNALDQVKRICAKQRKLRVALGALRM</sequence>
<comment type="caution">
    <text evidence="2">The sequence shown here is derived from an EMBL/GenBank/DDBJ whole genome shotgun (WGS) entry which is preliminary data.</text>
</comment>
<evidence type="ECO:0000313" key="3">
    <source>
        <dbReference type="Proteomes" id="UP001221757"/>
    </source>
</evidence>